<proteinExistence type="predicted"/>
<evidence type="ECO:0000313" key="1">
    <source>
        <dbReference type="EMBL" id="GME85132.1"/>
    </source>
</evidence>
<keyword evidence="2" id="KW-1185">Reference proteome</keyword>
<reference evidence="1" key="1">
    <citation type="submission" date="2023-04" db="EMBL/GenBank/DDBJ databases">
        <title>Ambrosiozyma monospora NBRC 10751.</title>
        <authorList>
            <person name="Ichikawa N."/>
            <person name="Sato H."/>
            <person name="Tonouchi N."/>
        </authorList>
    </citation>
    <scope>NUCLEOTIDE SEQUENCE</scope>
    <source>
        <strain evidence="1">NBRC 10751</strain>
    </source>
</reference>
<protein>
    <submittedName>
        <fullName evidence="1">Unnamed protein product</fullName>
    </submittedName>
</protein>
<name>A0ACB5TC75_AMBMO</name>
<evidence type="ECO:0000313" key="2">
    <source>
        <dbReference type="Proteomes" id="UP001165064"/>
    </source>
</evidence>
<organism evidence="1 2">
    <name type="scientific">Ambrosiozyma monospora</name>
    <name type="common">Yeast</name>
    <name type="synonym">Endomycopsis monosporus</name>
    <dbReference type="NCBI Taxonomy" id="43982"/>
    <lineage>
        <taxon>Eukaryota</taxon>
        <taxon>Fungi</taxon>
        <taxon>Dikarya</taxon>
        <taxon>Ascomycota</taxon>
        <taxon>Saccharomycotina</taxon>
        <taxon>Pichiomycetes</taxon>
        <taxon>Pichiales</taxon>
        <taxon>Pichiaceae</taxon>
        <taxon>Ambrosiozyma</taxon>
    </lineage>
</organism>
<sequence length="215" mass="23600">MSQPLQRALTPNNNSANGGVLSTYNPNQVNNNNDNNNSLEDSTLTQIFNELRSKDEICRKKGARDLRKHFISASKVLSQESLTVHFNEINRKMFSLASSTNVYEQLGGVEAIKSMVELLLASSDASAVPGAEEFSLTQLNSSVAEGNNGMFFRYSSYLSKMIPANDLRVMKAAAEALALLATPNGSYTQDFVLAEVKKALEYLVDKNSSQTSYQI</sequence>
<accession>A0ACB5TC75</accession>
<comment type="caution">
    <text evidence="1">The sequence shown here is derived from an EMBL/GenBank/DDBJ whole genome shotgun (WGS) entry which is preliminary data.</text>
</comment>
<gene>
    <name evidence="1" type="ORF">Amon02_000740200</name>
</gene>
<dbReference type="EMBL" id="BSXS01006146">
    <property type="protein sequence ID" value="GME85132.1"/>
    <property type="molecule type" value="Genomic_DNA"/>
</dbReference>
<dbReference type="Proteomes" id="UP001165064">
    <property type="component" value="Unassembled WGS sequence"/>
</dbReference>